<accession>A0A923IUN8</accession>
<evidence type="ECO:0008006" key="3">
    <source>
        <dbReference type="Google" id="ProtNLM"/>
    </source>
</evidence>
<organism evidence="1 2">
    <name type="scientific">Pedobacter planticolens</name>
    <dbReference type="NCBI Taxonomy" id="2679964"/>
    <lineage>
        <taxon>Bacteria</taxon>
        <taxon>Pseudomonadati</taxon>
        <taxon>Bacteroidota</taxon>
        <taxon>Sphingobacteriia</taxon>
        <taxon>Sphingobacteriales</taxon>
        <taxon>Sphingobacteriaceae</taxon>
        <taxon>Pedobacter</taxon>
    </lineage>
</organism>
<dbReference type="PROSITE" id="PS51257">
    <property type="entry name" value="PROKAR_LIPOPROTEIN"/>
    <property type="match status" value="1"/>
</dbReference>
<name>A0A923IUN8_9SPHI</name>
<dbReference type="Proteomes" id="UP000601055">
    <property type="component" value="Unassembled WGS sequence"/>
</dbReference>
<dbReference type="RefSeq" id="WP_182921048.1">
    <property type="nucleotide sequence ID" value="NZ_WNXD01000001.1"/>
</dbReference>
<evidence type="ECO:0000313" key="2">
    <source>
        <dbReference type="Proteomes" id="UP000601055"/>
    </source>
</evidence>
<gene>
    <name evidence="1" type="ORF">GM921_02580</name>
</gene>
<evidence type="ECO:0000313" key="1">
    <source>
        <dbReference type="EMBL" id="MBB2144359.1"/>
    </source>
</evidence>
<protein>
    <recommendedName>
        <fullName evidence="3">Lipoprotein</fullName>
    </recommendedName>
</protein>
<dbReference type="AlphaFoldDB" id="A0A923IUN8"/>
<keyword evidence="2" id="KW-1185">Reference proteome</keyword>
<proteinExistence type="predicted"/>
<dbReference type="EMBL" id="WNXD01000001">
    <property type="protein sequence ID" value="MBB2144359.1"/>
    <property type="molecule type" value="Genomic_DNA"/>
</dbReference>
<reference evidence="1" key="1">
    <citation type="submission" date="2019-11" db="EMBL/GenBank/DDBJ databases">
        <title>Description of Pedobacter sp. LMG 31464T.</title>
        <authorList>
            <person name="Carlier A."/>
            <person name="Qi S."/>
            <person name="Vandamme P."/>
        </authorList>
    </citation>
    <scope>NUCLEOTIDE SEQUENCE</scope>
    <source>
        <strain evidence="1">LMG 31464</strain>
    </source>
</reference>
<sequence length="215" mass="24108">MNTIRELFCFLRMKLKYLLIPCIVVLFSCNSDSNSIKLNADSLATDSVKAKFLVTPGKSIGRIYLGQNVNELDSILGKPDAGDGAMGKAWGIWYGKNNTKYGRNEIAVYSSYIDSTMMGKDVKQIRVNSSKFTTVTGLNTENSLANFTEKYTDFKKIATYVNDGIGDTILLYDSKENGIAVEFIRDISRAITVHKKGETVNETYLTLHPEWRKLE</sequence>
<comment type="caution">
    <text evidence="1">The sequence shown here is derived from an EMBL/GenBank/DDBJ whole genome shotgun (WGS) entry which is preliminary data.</text>
</comment>